<feature type="transmembrane region" description="Helical" evidence="2">
    <location>
        <begin position="92"/>
        <end position="117"/>
    </location>
</feature>
<dbReference type="PANTHER" id="PTHR14796:SF3">
    <property type="entry name" value="NEURENSIN 1-LIKE-RELATED"/>
    <property type="match status" value="1"/>
</dbReference>
<dbReference type="STRING" id="10195.A0A3M7T1Z7"/>
<evidence type="ECO:0000313" key="3">
    <source>
        <dbReference type="EMBL" id="RNA41939.1"/>
    </source>
</evidence>
<keyword evidence="2" id="KW-0812">Transmembrane</keyword>
<dbReference type="Proteomes" id="UP000276133">
    <property type="component" value="Unassembled WGS sequence"/>
</dbReference>
<dbReference type="GO" id="GO:0043005">
    <property type="term" value="C:neuron projection"/>
    <property type="evidence" value="ECO:0007669"/>
    <property type="project" value="TreeGrafter"/>
</dbReference>
<dbReference type="GO" id="GO:0043025">
    <property type="term" value="C:neuronal cell body"/>
    <property type="evidence" value="ECO:0007669"/>
    <property type="project" value="TreeGrafter"/>
</dbReference>
<evidence type="ECO:0000256" key="2">
    <source>
        <dbReference type="SAM" id="Phobius"/>
    </source>
</evidence>
<evidence type="ECO:0000313" key="4">
    <source>
        <dbReference type="Proteomes" id="UP000276133"/>
    </source>
</evidence>
<dbReference type="EMBL" id="REGN01000432">
    <property type="protein sequence ID" value="RNA41939.1"/>
    <property type="molecule type" value="Genomic_DNA"/>
</dbReference>
<accession>A0A3M7T1Z7</accession>
<protein>
    <submittedName>
        <fullName evidence="3">Neurensin-1</fullName>
    </submittedName>
</protein>
<dbReference type="InterPro" id="IPR024883">
    <property type="entry name" value="Neurensin"/>
</dbReference>
<feature type="region of interest" description="Disordered" evidence="1">
    <location>
        <begin position="1"/>
        <end position="34"/>
    </location>
</feature>
<dbReference type="Pfam" id="PF14927">
    <property type="entry name" value="Neurensin"/>
    <property type="match status" value="1"/>
</dbReference>
<keyword evidence="2" id="KW-1133">Transmembrane helix</keyword>
<keyword evidence="4" id="KW-1185">Reference proteome</keyword>
<dbReference type="GO" id="GO:0007399">
    <property type="term" value="P:nervous system development"/>
    <property type="evidence" value="ECO:0007669"/>
    <property type="project" value="TreeGrafter"/>
</dbReference>
<dbReference type="OrthoDB" id="5979667at2759"/>
<dbReference type="AlphaFoldDB" id="A0A3M7T1Z7"/>
<feature type="transmembrane region" description="Helical" evidence="2">
    <location>
        <begin position="151"/>
        <end position="174"/>
    </location>
</feature>
<gene>
    <name evidence="3" type="ORF">BpHYR1_047415</name>
</gene>
<dbReference type="GO" id="GO:0030133">
    <property type="term" value="C:transport vesicle"/>
    <property type="evidence" value="ECO:0007669"/>
    <property type="project" value="InterPro"/>
</dbReference>
<name>A0A3M7T1Z7_BRAPC</name>
<keyword evidence="2" id="KW-0472">Membrane</keyword>
<reference evidence="3 4" key="1">
    <citation type="journal article" date="2018" name="Sci. Rep.">
        <title>Genomic signatures of local adaptation to the degree of environmental predictability in rotifers.</title>
        <authorList>
            <person name="Franch-Gras L."/>
            <person name="Hahn C."/>
            <person name="Garcia-Roger E.M."/>
            <person name="Carmona M.J."/>
            <person name="Serra M."/>
            <person name="Gomez A."/>
        </authorList>
    </citation>
    <scope>NUCLEOTIDE SEQUENCE [LARGE SCALE GENOMIC DNA]</scope>
    <source>
        <strain evidence="3">HYR1</strain>
    </source>
</reference>
<sequence length="227" mass="25941">MSNDLNEKSWSSSSDEEDDQQMSSIQRTSSHRKISIKSNLESIKESESGRATAAKFGLCFGVKSYLHEFYDQSSIRSADYAPKRARDKKMRIMWMFVFGMGMVALLTGTSLLAFGFLSQQKKVIVDKFEDKTEIIDKYAIEYNQYIESCRAFGLFLFIIGGIVVSISLILPSFVCYRQCLQPQDDCGQTQFTSFSSSNFNSEKKRIEFKHVEPQAKSDLNFNNLILH</sequence>
<dbReference type="PANTHER" id="PTHR14796">
    <property type="entry name" value="NEURENSIN 1-RELATED"/>
    <property type="match status" value="1"/>
</dbReference>
<evidence type="ECO:0000256" key="1">
    <source>
        <dbReference type="SAM" id="MobiDB-lite"/>
    </source>
</evidence>
<organism evidence="3 4">
    <name type="scientific">Brachionus plicatilis</name>
    <name type="common">Marine rotifer</name>
    <name type="synonym">Brachionus muelleri</name>
    <dbReference type="NCBI Taxonomy" id="10195"/>
    <lineage>
        <taxon>Eukaryota</taxon>
        <taxon>Metazoa</taxon>
        <taxon>Spiralia</taxon>
        <taxon>Gnathifera</taxon>
        <taxon>Rotifera</taxon>
        <taxon>Eurotatoria</taxon>
        <taxon>Monogononta</taxon>
        <taxon>Pseudotrocha</taxon>
        <taxon>Ploima</taxon>
        <taxon>Brachionidae</taxon>
        <taxon>Brachionus</taxon>
    </lineage>
</organism>
<proteinExistence type="predicted"/>
<comment type="caution">
    <text evidence="3">The sequence shown here is derived from an EMBL/GenBank/DDBJ whole genome shotgun (WGS) entry which is preliminary data.</text>
</comment>